<feature type="chain" id="PRO_5043396628" description="Salivary secreted peptide" evidence="1">
    <location>
        <begin position="24"/>
        <end position="145"/>
    </location>
</feature>
<keyword evidence="1" id="KW-0732">Signal</keyword>
<dbReference type="Pfam" id="PF15868">
    <property type="entry name" value="MBF2"/>
    <property type="match status" value="1"/>
</dbReference>
<evidence type="ECO:0000313" key="3">
    <source>
        <dbReference type="Proteomes" id="UP001431783"/>
    </source>
</evidence>
<comment type="caution">
    <text evidence="2">The sequence shown here is derived from an EMBL/GenBank/DDBJ whole genome shotgun (WGS) entry which is preliminary data.</text>
</comment>
<evidence type="ECO:0008006" key="4">
    <source>
        <dbReference type="Google" id="ProtNLM"/>
    </source>
</evidence>
<dbReference type="AlphaFoldDB" id="A0AAW1U5S8"/>
<feature type="signal peptide" evidence="1">
    <location>
        <begin position="1"/>
        <end position="23"/>
    </location>
</feature>
<dbReference type="Proteomes" id="UP001431783">
    <property type="component" value="Unassembled WGS sequence"/>
</dbReference>
<dbReference type="EMBL" id="JARQZJ010000061">
    <property type="protein sequence ID" value="KAK9879011.1"/>
    <property type="molecule type" value="Genomic_DNA"/>
</dbReference>
<reference evidence="2 3" key="1">
    <citation type="submission" date="2023-03" db="EMBL/GenBank/DDBJ databases">
        <title>Genome insight into feeding habits of ladybird beetles.</title>
        <authorList>
            <person name="Li H.-S."/>
            <person name="Huang Y.-H."/>
            <person name="Pang H."/>
        </authorList>
    </citation>
    <scope>NUCLEOTIDE SEQUENCE [LARGE SCALE GENOMIC DNA]</scope>
    <source>
        <strain evidence="2">SYSU_2023b</strain>
        <tissue evidence="2">Whole body</tissue>
    </source>
</reference>
<sequence>MSSIKLLFIAGILLVSTASQVSSSPIQESMKVSRHVTNISSIKIGSPVPFQQTSRAGDREAGERKYGDVLLFQRSIQAPFSTEDVDYRYVYSVSGDITFVRVTNQARDIGDVYFIEFSQSTVTIRFATSQRTNVKLLLEVYGLNL</sequence>
<evidence type="ECO:0000256" key="1">
    <source>
        <dbReference type="SAM" id="SignalP"/>
    </source>
</evidence>
<accession>A0AAW1U5S8</accession>
<organism evidence="2 3">
    <name type="scientific">Henosepilachna vigintioctopunctata</name>
    <dbReference type="NCBI Taxonomy" id="420089"/>
    <lineage>
        <taxon>Eukaryota</taxon>
        <taxon>Metazoa</taxon>
        <taxon>Ecdysozoa</taxon>
        <taxon>Arthropoda</taxon>
        <taxon>Hexapoda</taxon>
        <taxon>Insecta</taxon>
        <taxon>Pterygota</taxon>
        <taxon>Neoptera</taxon>
        <taxon>Endopterygota</taxon>
        <taxon>Coleoptera</taxon>
        <taxon>Polyphaga</taxon>
        <taxon>Cucujiformia</taxon>
        <taxon>Coccinelloidea</taxon>
        <taxon>Coccinellidae</taxon>
        <taxon>Epilachninae</taxon>
        <taxon>Epilachnini</taxon>
        <taxon>Henosepilachna</taxon>
    </lineage>
</organism>
<keyword evidence="3" id="KW-1185">Reference proteome</keyword>
<name>A0AAW1U5S8_9CUCU</name>
<dbReference type="InterPro" id="IPR031734">
    <property type="entry name" value="MBF2"/>
</dbReference>
<evidence type="ECO:0000313" key="2">
    <source>
        <dbReference type="EMBL" id="KAK9879011.1"/>
    </source>
</evidence>
<gene>
    <name evidence="2" type="ORF">WA026_003825</name>
</gene>
<proteinExistence type="predicted"/>
<protein>
    <recommendedName>
        <fullName evidence="4">Salivary secreted peptide</fullName>
    </recommendedName>
</protein>